<gene>
    <name evidence="2" type="ORF">APZ42_004567</name>
</gene>
<feature type="domain" description="Endonuclease/exonuclease/phosphatase" evidence="1">
    <location>
        <begin position="20"/>
        <end position="92"/>
    </location>
</feature>
<name>A0A164GZA7_9CRUS</name>
<dbReference type="InterPro" id="IPR036691">
    <property type="entry name" value="Endo/exonu/phosph_ase_sf"/>
</dbReference>
<sequence length="114" mass="12213">MSGSNSSLRLQTQPTFKCLQINLRHSKLATASLSQVILENSVDVILIQEPYALFTPTPTLSDIPQGYVAFHALGSDHAYGAAILVKLSLATSCRAVSRCESNHIAVVDLQSSKG</sequence>
<evidence type="ECO:0000313" key="3">
    <source>
        <dbReference type="Proteomes" id="UP000076858"/>
    </source>
</evidence>
<dbReference type="SUPFAM" id="SSF56219">
    <property type="entry name" value="DNase I-like"/>
    <property type="match status" value="1"/>
</dbReference>
<keyword evidence="3" id="KW-1185">Reference proteome</keyword>
<organism evidence="2 3">
    <name type="scientific">Daphnia magna</name>
    <dbReference type="NCBI Taxonomy" id="35525"/>
    <lineage>
        <taxon>Eukaryota</taxon>
        <taxon>Metazoa</taxon>
        <taxon>Ecdysozoa</taxon>
        <taxon>Arthropoda</taxon>
        <taxon>Crustacea</taxon>
        <taxon>Branchiopoda</taxon>
        <taxon>Diplostraca</taxon>
        <taxon>Cladocera</taxon>
        <taxon>Anomopoda</taxon>
        <taxon>Daphniidae</taxon>
        <taxon>Daphnia</taxon>
    </lineage>
</organism>
<feature type="non-terminal residue" evidence="2">
    <location>
        <position position="114"/>
    </location>
</feature>
<proteinExistence type="predicted"/>
<dbReference type="PANTHER" id="PTHR33273:SF2">
    <property type="entry name" value="ENDONUCLEASE_EXONUCLEASE_PHOSPHATASE DOMAIN-CONTAINING PROTEIN"/>
    <property type="match status" value="1"/>
</dbReference>
<reference evidence="2 3" key="1">
    <citation type="submission" date="2016-03" db="EMBL/GenBank/DDBJ databases">
        <title>EvidentialGene: Evidence-directed Construction of Genes on Genomes.</title>
        <authorList>
            <person name="Gilbert D.G."/>
            <person name="Choi J.-H."/>
            <person name="Mockaitis K."/>
            <person name="Colbourne J."/>
            <person name="Pfrender M."/>
        </authorList>
    </citation>
    <scope>NUCLEOTIDE SEQUENCE [LARGE SCALE GENOMIC DNA]</scope>
    <source>
        <strain evidence="2 3">Xinb3</strain>
        <tissue evidence="2">Complete organism</tissue>
    </source>
</reference>
<dbReference type="GO" id="GO:0003824">
    <property type="term" value="F:catalytic activity"/>
    <property type="evidence" value="ECO:0007669"/>
    <property type="project" value="InterPro"/>
</dbReference>
<dbReference type="AlphaFoldDB" id="A0A164GZA7"/>
<dbReference type="EMBL" id="LRGB01013386">
    <property type="protein sequence ID" value="KZR99529.1"/>
    <property type="molecule type" value="Genomic_DNA"/>
</dbReference>
<dbReference type="Proteomes" id="UP000076858">
    <property type="component" value="Unassembled WGS sequence"/>
</dbReference>
<evidence type="ECO:0000259" key="1">
    <source>
        <dbReference type="Pfam" id="PF03372"/>
    </source>
</evidence>
<protein>
    <recommendedName>
        <fullName evidence="1">Endonuclease/exonuclease/phosphatase domain-containing protein</fullName>
    </recommendedName>
</protein>
<evidence type="ECO:0000313" key="2">
    <source>
        <dbReference type="EMBL" id="KZR99529.1"/>
    </source>
</evidence>
<dbReference type="Pfam" id="PF03372">
    <property type="entry name" value="Exo_endo_phos"/>
    <property type="match status" value="1"/>
</dbReference>
<dbReference type="InterPro" id="IPR005135">
    <property type="entry name" value="Endo/exonuclease/phosphatase"/>
</dbReference>
<dbReference type="PANTHER" id="PTHR33273">
    <property type="entry name" value="DOMAIN-CONTAINING PROTEIN, PUTATIVE-RELATED"/>
    <property type="match status" value="1"/>
</dbReference>
<accession>A0A164GZA7</accession>
<comment type="caution">
    <text evidence="2">The sequence shown here is derived from an EMBL/GenBank/DDBJ whole genome shotgun (WGS) entry which is preliminary data.</text>
</comment>
<dbReference type="Gene3D" id="3.60.10.10">
    <property type="entry name" value="Endonuclease/exonuclease/phosphatase"/>
    <property type="match status" value="1"/>
</dbReference>